<dbReference type="Gene3D" id="3.20.20.80">
    <property type="entry name" value="Glycosidases"/>
    <property type="match status" value="1"/>
</dbReference>
<comment type="subunit">
    <text evidence="5">Monomer.</text>
</comment>
<dbReference type="AlphaFoldDB" id="A0A2U2HLZ4"/>
<keyword evidence="11 24" id="KW-0378">Hydrolase</keyword>
<evidence type="ECO:0000256" key="4">
    <source>
        <dbReference type="ARBA" id="ARBA00004740"/>
    </source>
</evidence>
<evidence type="ECO:0000259" key="23">
    <source>
        <dbReference type="Pfam" id="PF22666"/>
    </source>
</evidence>
<evidence type="ECO:0000256" key="12">
    <source>
        <dbReference type="ARBA" id="ARBA00023157"/>
    </source>
</evidence>
<evidence type="ECO:0000256" key="6">
    <source>
        <dbReference type="ARBA" id="ARBA00011738"/>
    </source>
</evidence>
<dbReference type="Pfam" id="PF22666">
    <property type="entry name" value="Glyco_hydro_2_N2"/>
    <property type="match status" value="1"/>
</dbReference>
<dbReference type="InterPro" id="IPR054593">
    <property type="entry name" value="Beta-mannosidase-like_N2"/>
</dbReference>
<dbReference type="EC" id="3.2.1.25" evidence="7"/>
<dbReference type="Pfam" id="PF17753">
    <property type="entry name" value="Ig_mannosidase"/>
    <property type="match status" value="1"/>
</dbReference>
<evidence type="ECO:0000256" key="16">
    <source>
        <dbReference type="ARBA" id="ARBA00038429"/>
    </source>
</evidence>
<dbReference type="FunFam" id="3.20.20.80:FF:000050">
    <property type="entry name" value="Beta-mannosidase B"/>
    <property type="match status" value="1"/>
</dbReference>
<evidence type="ECO:0000256" key="11">
    <source>
        <dbReference type="ARBA" id="ARBA00022801"/>
    </source>
</evidence>
<keyword evidence="14" id="KW-0326">Glycosidase</keyword>
<dbReference type="EMBL" id="PXWF02000191">
    <property type="protein sequence ID" value="PWF48456.1"/>
    <property type="molecule type" value="Genomic_DNA"/>
</dbReference>
<dbReference type="Gene3D" id="2.60.40.10">
    <property type="entry name" value="Immunoglobulins"/>
    <property type="match status" value="3"/>
</dbReference>
<feature type="domain" description="Glycoside hydrolase family 2 immunoglobulin-like beta-sandwich" evidence="19">
    <location>
        <begin position="253"/>
        <end position="355"/>
    </location>
</feature>
<evidence type="ECO:0000259" key="19">
    <source>
        <dbReference type="Pfam" id="PF00703"/>
    </source>
</evidence>
<comment type="subcellular location">
    <subcellularLocation>
        <location evidence="3">Secreted</location>
    </subcellularLocation>
</comment>
<dbReference type="PANTHER" id="PTHR43730:SF1">
    <property type="entry name" value="BETA-MANNOSIDASE"/>
    <property type="match status" value="1"/>
</dbReference>
<accession>A0A2U2HLZ4</accession>
<dbReference type="Pfam" id="PF00703">
    <property type="entry name" value="Glyco_hydro_2"/>
    <property type="match status" value="1"/>
</dbReference>
<dbReference type="InterPro" id="IPR036156">
    <property type="entry name" value="Beta-gal/glucu_dom_sf"/>
</dbReference>
<evidence type="ECO:0000259" key="22">
    <source>
        <dbReference type="Pfam" id="PF17786"/>
    </source>
</evidence>
<evidence type="ECO:0000256" key="2">
    <source>
        <dbReference type="ARBA" id="ARBA00003150"/>
    </source>
</evidence>
<feature type="domain" description="Mannosidase Ig/CBM-like" evidence="22">
    <location>
        <begin position="709"/>
        <end position="797"/>
    </location>
</feature>
<feature type="domain" description="Beta-mannosidase-like galactose-binding" evidence="23">
    <location>
        <begin position="68"/>
        <end position="239"/>
    </location>
</feature>
<keyword evidence="12" id="KW-1015">Disulfide bond</keyword>
<keyword evidence="25" id="KW-1185">Reference proteome</keyword>
<dbReference type="Pfam" id="PF02836">
    <property type="entry name" value="Glyco_hydro_2_C"/>
    <property type="match status" value="1"/>
</dbReference>
<dbReference type="GO" id="GO:0005576">
    <property type="term" value="C:extracellular region"/>
    <property type="evidence" value="ECO:0007669"/>
    <property type="project" value="UniProtKB-SubCell"/>
</dbReference>
<dbReference type="InterPro" id="IPR006103">
    <property type="entry name" value="Glyco_hydro_2_cat"/>
</dbReference>
<keyword evidence="13" id="KW-0325">Glycoprotein</keyword>
<dbReference type="Proteomes" id="UP000241421">
    <property type="component" value="Unassembled WGS sequence"/>
</dbReference>
<dbReference type="InterPro" id="IPR050887">
    <property type="entry name" value="Beta-mannosidase_GH2"/>
</dbReference>
<evidence type="ECO:0000256" key="18">
    <source>
        <dbReference type="ARBA" id="ARBA00041614"/>
    </source>
</evidence>
<dbReference type="InterPro" id="IPR017853">
    <property type="entry name" value="GH"/>
</dbReference>
<dbReference type="InterPro" id="IPR041447">
    <property type="entry name" value="Mannosidase_ig"/>
</dbReference>
<protein>
    <recommendedName>
        <fullName evidence="8">Beta-mannosidase</fullName>
        <ecNumber evidence="7">3.2.1.25</ecNumber>
    </recommendedName>
    <alternativeName>
        <fullName evidence="17">Beta-mannosidase B</fullName>
    </alternativeName>
    <alternativeName>
        <fullName evidence="15">Lysosomal beta A mannosidase</fullName>
    </alternativeName>
    <alternativeName>
        <fullName evidence="18">Mannanase B</fullName>
    </alternativeName>
</protein>
<comment type="caution">
    <text evidence="24">The sequence shown here is derived from an EMBL/GenBank/DDBJ whole genome shotgun (WGS) entry which is preliminary data.</text>
</comment>
<dbReference type="GO" id="GO:0004567">
    <property type="term" value="F:beta-mannosidase activity"/>
    <property type="evidence" value="ECO:0007669"/>
    <property type="project" value="UniProtKB-EC"/>
</dbReference>
<evidence type="ECO:0000256" key="10">
    <source>
        <dbReference type="ARBA" id="ARBA00022729"/>
    </source>
</evidence>
<comment type="subunit">
    <text evidence="6">Homodimer.</text>
</comment>
<organism evidence="24 25">
    <name type="scientific">Massilia glaciei</name>
    <dbReference type="NCBI Taxonomy" id="1524097"/>
    <lineage>
        <taxon>Bacteria</taxon>
        <taxon>Pseudomonadati</taxon>
        <taxon>Pseudomonadota</taxon>
        <taxon>Betaproteobacteria</taxon>
        <taxon>Burkholderiales</taxon>
        <taxon>Oxalobacteraceae</taxon>
        <taxon>Telluria group</taxon>
        <taxon>Massilia</taxon>
    </lineage>
</organism>
<feature type="domain" description="Glycoside hydrolase family 2 catalytic" evidence="20">
    <location>
        <begin position="427"/>
        <end position="510"/>
    </location>
</feature>
<dbReference type="Gene3D" id="2.60.120.260">
    <property type="entry name" value="Galactose-binding domain-like"/>
    <property type="match status" value="1"/>
</dbReference>
<evidence type="ECO:0000256" key="1">
    <source>
        <dbReference type="ARBA" id="ARBA00000829"/>
    </source>
</evidence>
<comment type="catalytic activity">
    <reaction evidence="1">
        <text>Hydrolysis of terminal, non-reducing beta-D-mannose residues in beta-D-mannosides.</text>
        <dbReference type="EC" id="3.2.1.25"/>
    </reaction>
</comment>
<proteinExistence type="inferred from homology"/>
<dbReference type="InterPro" id="IPR006102">
    <property type="entry name" value="Ig-like_GH2"/>
</dbReference>
<evidence type="ECO:0000256" key="9">
    <source>
        <dbReference type="ARBA" id="ARBA00022525"/>
    </source>
</evidence>
<keyword evidence="9" id="KW-0964">Secreted</keyword>
<dbReference type="GO" id="GO:0005975">
    <property type="term" value="P:carbohydrate metabolic process"/>
    <property type="evidence" value="ECO:0007669"/>
    <property type="project" value="InterPro"/>
</dbReference>
<gene>
    <name evidence="24" type="ORF">C7C56_011505</name>
</gene>
<evidence type="ECO:0000313" key="25">
    <source>
        <dbReference type="Proteomes" id="UP000241421"/>
    </source>
</evidence>
<feature type="domain" description="Beta-mannosidase Ig-fold" evidence="21">
    <location>
        <begin position="804"/>
        <end position="879"/>
    </location>
</feature>
<dbReference type="PANTHER" id="PTHR43730">
    <property type="entry name" value="BETA-MANNOSIDASE"/>
    <property type="match status" value="1"/>
</dbReference>
<evidence type="ECO:0000256" key="15">
    <source>
        <dbReference type="ARBA" id="ARBA00032581"/>
    </source>
</evidence>
<dbReference type="InterPro" id="IPR006311">
    <property type="entry name" value="TAT_signal"/>
</dbReference>
<reference evidence="24 25" key="1">
    <citation type="submission" date="2018-04" db="EMBL/GenBank/DDBJ databases">
        <title>Massilia violaceinigra sp. nov., a novel purple-pigmented bacterium isolated from Tianshan glacier, Xinjiang, China.</title>
        <authorList>
            <person name="Wang H."/>
        </authorList>
    </citation>
    <scope>NUCLEOTIDE SEQUENCE [LARGE SCALE GENOMIC DNA]</scope>
    <source>
        <strain evidence="24 25">B448-2</strain>
    </source>
</reference>
<evidence type="ECO:0000256" key="17">
    <source>
        <dbReference type="ARBA" id="ARBA00041069"/>
    </source>
</evidence>
<evidence type="ECO:0000256" key="5">
    <source>
        <dbReference type="ARBA" id="ARBA00011245"/>
    </source>
</evidence>
<evidence type="ECO:0000256" key="7">
    <source>
        <dbReference type="ARBA" id="ARBA00012754"/>
    </source>
</evidence>
<evidence type="ECO:0000256" key="14">
    <source>
        <dbReference type="ARBA" id="ARBA00023295"/>
    </source>
</evidence>
<dbReference type="PROSITE" id="PS51318">
    <property type="entry name" value="TAT"/>
    <property type="match status" value="1"/>
</dbReference>
<comment type="function">
    <text evidence="2">Exoglycosidase that cleaves the single beta-linked mannose residue from the non-reducing end of all N-linked glycoprotein oligosaccharides.</text>
</comment>
<dbReference type="SUPFAM" id="SSF49303">
    <property type="entry name" value="beta-Galactosidase/glucuronidase domain"/>
    <property type="match status" value="3"/>
</dbReference>
<dbReference type="SUPFAM" id="SSF49785">
    <property type="entry name" value="Galactose-binding domain-like"/>
    <property type="match status" value="1"/>
</dbReference>
<dbReference type="Pfam" id="PF17786">
    <property type="entry name" value="Mannosidase_ig"/>
    <property type="match status" value="1"/>
</dbReference>
<evidence type="ECO:0000256" key="13">
    <source>
        <dbReference type="ARBA" id="ARBA00023180"/>
    </source>
</evidence>
<comment type="similarity">
    <text evidence="16">Belongs to the glycosyl hydrolase 2 family. Beta-mannosidase B subfamily.</text>
</comment>
<dbReference type="InterPro" id="IPR008979">
    <property type="entry name" value="Galactose-bd-like_sf"/>
</dbReference>
<dbReference type="SUPFAM" id="SSF51445">
    <property type="entry name" value="(Trans)glycosidases"/>
    <property type="match status" value="1"/>
</dbReference>
<name>A0A2U2HLZ4_9BURK</name>
<dbReference type="InterPro" id="IPR041625">
    <property type="entry name" value="Beta-mannosidase_Ig"/>
</dbReference>
<dbReference type="OrthoDB" id="9758603at2"/>
<evidence type="ECO:0000259" key="20">
    <source>
        <dbReference type="Pfam" id="PF02836"/>
    </source>
</evidence>
<dbReference type="GO" id="GO:0006516">
    <property type="term" value="P:glycoprotein catabolic process"/>
    <property type="evidence" value="ECO:0007669"/>
    <property type="project" value="TreeGrafter"/>
</dbReference>
<evidence type="ECO:0000259" key="21">
    <source>
        <dbReference type="Pfam" id="PF17753"/>
    </source>
</evidence>
<evidence type="ECO:0000256" key="8">
    <source>
        <dbReference type="ARBA" id="ARBA00015707"/>
    </source>
</evidence>
<keyword evidence="10" id="KW-0732">Signal</keyword>
<comment type="pathway">
    <text evidence="4">Glycan metabolism; N-glycan degradation.</text>
</comment>
<sequence>MKPKKNQPNAADAAGPGRRRFLVNSGVMLLKSAPGLSIAAQAPGTAAAGPAAGLTSVTLDKGWTVRGWTVREAASSMAVPAAVPGFVQTDLVAAGKLPALYLGMNMKLAEPVAEKEWLYETRFPCDAATAAAARQELVFQGLDCYAEVFLNGRSILKADNAFLTHRVAVDGVLRAGENRLEVRFASPLKTLRARAAAYPYYNEKHRKRDLNDLRKFARKAQYQFGWDLARKLTTVGIWRPVVLEAWGALRASDLQIAQEELSTDKARLRFDCSFDAAVAMTGVTVEVTVVETGQLVRAVFDLGQGRNLVPLRVEIERPRLWWCTGLGAQDLYHFEMRALRDGKVIASAKKRSGLRTTELVQQRDATGQSFYIKLNGVPVFQKGANYVPVDMPLTQVTERRYRKMIDDALATNMNTLRIWGGGIYEEDVFYDLCDEKGIMVFHDFMFASAMPPADDAYLASVRLEIAQQILRLRNHPSLILWAGNNENESAWFQELKKTYPIQVYMDQSRIFNRIIPGLVKEHFPEIPYTRSSPSTNIDGMEPKAGWGDTHAWAVWFGKIDIEKAMGTRTIRCASEYGFVGYGPMRSLKKFLKPGERGRDHPAFRYHDAYDGIEGVIDEFLGRYYTVPADLEAYVYLSGLMQGEVTRALNELYRRCKPVCMGAMLWQLNDVWPVASWSLIDYYGEWKAANYFTRDAFAPVLVSPVLEKDKVLIHLVSDRREAVAGTLEVAVHDFTGGRTPLLTRAVGVGYDAAVVAAELSREAALAGHDPAACVLVARLTVGAAQVSRNLLYFKRPKDLALPPAEPDVTLSDVRGGILARLRCPVIAKNVFLDSGAVEGHWEDNYFDLLPGETKEVLFRPATPVKAKALEAGLTITTLNAVMGKAAAPCGGQG</sequence>
<evidence type="ECO:0000313" key="24">
    <source>
        <dbReference type="EMBL" id="PWF48456.1"/>
    </source>
</evidence>
<evidence type="ECO:0000256" key="3">
    <source>
        <dbReference type="ARBA" id="ARBA00004613"/>
    </source>
</evidence>
<dbReference type="InterPro" id="IPR013783">
    <property type="entry name" value="Ig-like_fold"/>
</dbReference>
<dbReference type="RefSeq" id="WP_106757543.1">
    <property type="nucleotide sequence ID" value="NZ_PXWF02000191.1"/>
</dbReference>